<dbReference type="Gene3D" id="3.40.50.300">
    <property type="entry name" value="P-loop containing nucleotide triphosphate hydrolases"/>
    <property type="match status" value="1"/>
</dbReference>
<dbReference type="Proteomes" id="UP000559027">
    <property type="component" value="Unassembled WGS sequence"/>
</dbReference>
<organism evidence="3 4">
    <name type="scientific">Leucocoprinus leucothites</name>
    <dbReference type="NCBI Taxonomy" id="201217"/>
    <lineage>
        <taxon>Eukaryota</taxon>
        <taxon>Fungi</taxon>
        <taxon>Dikarya</taxon>
        <taxon>Basidiomycota</taxon>
        <taxon>Agaricomycotina</taxon>
        <taxon>Agaricomycetes</taxon>
        <taxon>Agaricomycetidae</taxon>
        <taxon>Agaricales</taxon>
        <taxon>Agaricineae</taxon>
        <taxon>Agaricaceae</taxon>
        <taxon>Leucocoprinus</taxon>
    </lineage>
</organism>
<dbReference type="AlphaFoldDB" id="A0A8H5FYF8"/>
<keyword evidence="4" id="KW-1185">Reference proteome</keyword>
<feature type="domain" description="Nephrocystin 3-like N-terminal" evidence="2">
    <location>
        <begin position="246"/>
        <end position="413"/>
    </location>
</feature>
<dbReference type="PANTHER" id="PTHR10039">
    <property type="entry name" value="AMELOGENIN"/>
    <property type="match status" value="1"/>
</dbReference>
<evidence type="ECO:0000256" key="1">
    <source>
        <dbReference type="ARBA" id="ARBA00022737"/>
    </source>
</evidence>
<evidence type="ECO:0000313" key="4">
    <source>
        <dbReference type="Proteomes" id="UP000559027"/>
    </source>
</evidence>
<keyword evidence="1" id="KW-0677">Repeat</keyword>
<dbReference type="EMBL" id="JAACJO010000009">
    <property type="protein sequence ID" value="KAF5354325.1"/>
    <property type="molecule type" value="Genomic_DNA"/>
</dbReference>
<dbReference type="OrthoDB" id="448455at2759"/>
<reference evidence="3 4" key="1">
    <citation type="journal article" date="2020" name="ISME J.">
        <title>Uncovering the hidden diversity of litter-decomposition mechanisms in mushroom-forming fungi.</title>
        <authorList>
            <person name="Floudas D."/>
            <person name="Bentzer J."/>
            <person name="Ahren D."/>
            <person name="Johansson T."/>
            <person name="Persson P."/>
            <person name="Tunlid A."/>
        </authorList>
    </citation>
    <scope>NUCLEOTIDE SEQUENCE [LARGE SCALE GENOMIC DNA]</scope>
    <source>
        <strain evidence="3 4">CBS 146.42</strain>
    </source>
</reference>
<dbReference type="SUPFAM" id="SSF52540">
    <property type="entry name" value="P-loop containing nucleoside triphosphate hydrolases"/>
    <property type="match status" value="1"/>
</dbReference>
<accession>A0A8H5FYF8</accession>
<comment type="caution">
    <text evidence="3">The sequence shown here is derived from an EMBL/GenBank/DDBJ whole genome shotgun (WGS) entry which is preliminary data.</text>
</comment>
<proteinExistence type="predicted"/>
<evidence type="ECO:0000259" key="2">
    <source>
        <dbReference type="Pfam" id="PF24883"/>
    </source>
</evidence>
<name>A0A8H5FYF8_9AGAR</name>
<dbReference type="InterPro" id="IPR027417">
    <property type="entry name" value="P-loop_NTPase"/>
</dbReference>
<dbReference type="PANTHER" id="PTHR10039:SF14">
    <property type="entry name" value="NACHT DOMAIN-CONTAINING PROTEIN"/>
    <property type="match status" value="1"/>
</dbReference>
<sequence>MPSLDTWSASRDAGAAIRAFWEKIRSNPSLDSLPTTPSTRAPNLTAPAVMFDEVDDWCIISTSRDFSTRSQVVDSGVPGSFPGELENTRATWDHGRIGQAVRKIRGPNNYTTTRIMPERAPIFLQGAAKSSPVVEQATRTDPRHTRGIVADLNQIDQSLESTPPNAPFFDGAHDFVIHNPTFIYTTEKCQTDPVFLDKFCQNLASGGAVLLILDRKRVAGVEVDSSEREYAPRCHPETRKEMRLKLKAWLSNPKRHWCFIWLSGPAGAGKSAVSQTFAEHCQELGQLGATFFFSKLQNRDSSHGLIATIAYQLADRHAGYNYLITRTLSRNPSILDKTLRIQFHKLIIEPFTILANDYANAVDATTKPLVIIIDGLDECSDERAQCEIIRLVGEYVQRSRLISYPLLWLISSRSEWHLKREFAYADPPIGCGREEMTCDAAEDANDVYRILKDGLQEIRDKTTWSLTQSQLRSQWPAESQLQRLSQKVGGLPILASTVLRFIGDSSGSPDSLLEICLLCLEDAGDANKTNTLAVLDAFYRRIMKRVPQFILPTTKQIIAFLTISSRYETLYASDLAYFLQITKDTFYAALQHLHSVIDVPPSELGHEKPLKFFHKSFGDFLEDPVRSKSFALDMDQARFEFAKLSLRWYNHLLQEQCQLSSCSHPAMNEASLADPCLVRDLDAASRMSFNQRFSNLLKYHWGTICASVSDSYRSEIAVEIIKFNFCHFDLIECIDQNQKESMHNFLTWYLKKPMDDSSQQPLIRFKPLSELDEALARASQMPPPQCDSPLHELSAGKTSDFTFYFRSLHRSRKFCQKPTKESVVMGIWIGRGRQSTLVLVVKRV</sequence>
<dbReference type="InterPro" id="IPR056884">
    <property type="entry name" value="NPHP3-like_N"/>
</dbReference>
<protein>
    <recommendedName>
        <fullName evidence="2">Nephrocystin 3-like N-terminal domain-containing protein</fullName>
    </recommendedName>
</protein>
<dbReference type="Pfam" id="PF24883">
    <property type="entry name" value="NPHP3_N"/>
    <property type="match status" value="1"/>
</dbReference>
<gene>
    <name evidence="3" type="ORF">D9756_007349</name>
</gene>
<evidence type="ECO:0000313" key="3">
    <source>
        <dbReference type="EMBL" id="KAF5354325.1"/>
    </source>
</evidence>